<dbReference type="FunFam" id="1.10.10.790:FF:000012">
    <property type="entry name" value="G patch domain-containing protein TGH"/>
    <property type="match status" value="1"/>
</dbReference>
<dbReference type="InterPro" id="IPR000061">
    <property type="entry name" value="Surp"/>
</dbReference>
<keyword evidence="4" id="KW-0694">RNA-binding</keyword>
<dbReference type="SUPFAM" id="SSF109905">
    <property type="entry name" value="Surp module (SWAP domain)"/>
    <property type="match status" value="1"/>
</dbReference>
<dbReference type="Pfam" id="PF26093">
    <property type="entry name" value="HTH_TGH"/>
    <property type="match status" value="1"/>
</dbReference>
<keyword evidence="5" id="KW-0943">RNA-mediated gene silencing</keyword>
<feature type="region of interest" description="Disordered" evidence="7">
    <location>
        <begin position="744"/>
        <end position="764"/>
    </location>
</feature>
<evidence type="ECO:0000256" key="2">
    <source>
        <dbReference type="ARBA" id="ARBA00022604"/>
    </source>
</evidence>
<comment type="subcellular location">
    <subcellularLocation>
        <location evidence="1">Nucleus</location>
    </subcellularLocation>
</comment>
<dbReference type="GeneID" id="111007055"/>
<name>A0A6J1BZP1_MOMCH</name>
<reference evidence="10" key="1">
    <citation type="submission" date="2025-08" db="UniProtKB">
        <authorList>
            <consortium name="RefSeq"/>
        </authorList>
    </citation>
    <scope>IDENTIFICATION</scope>
    <source>
        <strain evidence="10">OHB3-1</strain>
    </source>
</reference>
<dbReference type="RefSeq" id="XP_022134920.1">
    <property type="nucleotide sequence ID" value="XM_022279228.1"/>
</dbReference>
<gene>
    <name evidence="10" type="primary">LOC111007055</name>
</gene>
<evidence type="ECO:0000313" key="9">
    <source>
        <dbReference type="Proteomes" id="UP000504603"/>
    </source>
</evidence>
<dbReference type="OrthoDB" id="20507at2759"/>
<dbReference type="PANTHER" id="PTHR13384">
    <property type="entry name" value="G PATCH DOMAIN-CONTAINING PROTEIN 1"/>
    <property type="match status" value="1"/>
</dbReference>
<dbReference type="GO" id="GO:0006397">
    <property type="term" value="P:mRNA processing"/>
    <property type="evidence" value="ECO:0007669"/>
    <property type="project" value="UniProtKB-KW"/>
</dbReference>
<dbReference type="KEGG" id="mcha:111007055"/>
<dbReference type="Pfam" id="PF01805">
    <property type="entry name" value="Surp"/>
    <property type="match status" value="1"/>
</dbReference>
<keyword evidence="2" id="KW-0341">Growth regulation</keyword>
<proteinExistence type="predicted"/>
<dbReference type="GO" id="GO:0003723">
    <property type="term" value="F:RNA binding"/>
    <property type="evidence" value="ECO:0007669"/>
    <property type="project" value="UniProtKB-KW"/>
</dbReference>
<feature type="compositionally biased region" description="Basic residues" evidence="7">
    <location>
        <begin position="920"/>
        <end position="930"/>
    </location>
</feature>
<feature type="compositionally biased region" description="Basic and acidic residues" evidence="7">
    <location>
        <begin position="988"/>
        <end position="1002"/>
    </location>
</feature>
<dbReference type="Pfam" id="PF07713">
    <property type="entry name" value="DUF1604"/>
    <property type="match status" value="1"/>
</dbReference>
<keyword evidence="6" id="KW-0539">Nucleus</keyword>
<evidence type="ECO:0000313" key="10">
    <source>
        <dbReference type="RefSeq" id="XP_022134920.1"/>
    </source>
</evidence>
<feature type="compositionally biased region" description="Basic and acidic residues" evidence="7">
    <location>
        <begin position="942"/>
        <end position="961"/>
    </location>
</feature>
<dbReference type="AlphaFoldDB" id="A0A6J1BZP1"/>
<sequence>MESDEEDFVFYGTPIEREEEINSRKKKSVADASGTMRSLAPWKQEVRDEEGRRRFHGAFTGGFSAGHYNTVGSKEGWTPQSFTSSRKNRAEVKQQNILNFLDEDEKAEFEGRALGTSFQFDTFGFTAEEHARKQAEKEQQQRPSAIPGPVPDELVVPAAESIGVKLLLKMGWRHGRAIKDSRANSLYDARRDARKAFLAFSAGDEKSEISNSELFEEDDDTVFPQPANGDIPSSQNTPVYVINPKQDLHGLGFDPYKHAPEFREKKRARTAGNQEGYRKVFSTKNNLFGFRTERVASGFGIGALEELDVEDEDVYTGYEFEETYVQEDDESESSSKLITDGKQKLIGKVEGVLPGFRVASNSDYQLERFDPPVIPKEFVPHHKFAGPLNMGYKLADTPPVEVPPPDDNNLKLLIEGVASLVARCGKLFEDLSREKNKSNPLFSFLTGGTGHEYYSRKLWEEQLKRVEQPKHQHNDKLSPSMEKMTAESRGKILGERPLARSSKELNPPTASDGVHVQFNLSDTFTKPTSSGGMPEIVKPFKDDPAKQERFEYFLKEKYQGGLRTAAYVGAINMSEAARARERLDFEAAAEAIEKGKGLKEAKLSAEHFVDFLSTGAMQFTSGGVEEVKDTKVEGLIMEKMIPKREEYQWRPAPILCKRFDLIDPYMGKPPPAPRMRSKLDTLIFTSNSVKSTKIEEALTSTKDHSLLRQWSAEEKDQDASENENEKEIEVECVDRPVDLYKAIFSDESDDEESTSTLKQTEDPKKKVEVANTTLNRLIAGDFLESLGKELGLEVPPDLPPSKKGQIAVPQTEAALVGEQSNDILPVEDKRFPTPSCTGIPLDHRMTGNMEVVLNGRNEDDEVNHNLAGNGGKIMEISSSKGKSGKVNEENMSKEDRKANNRRANVHRDWSDSSSSEDEKRKKRLRRRRYKSSNSDDSSSSDYRNKEYSRSRDRKKGSSQEKRSRRKHSNHHKHRHRDSSPRDHHRSGKERTVSEREKHRWRD</sequence>
<evidence type="ECO:0000256" key="4">
    <source>
        <dbReference type="ARBA" id="ARBA00022884"/>
    </source>
</evidence>
<dbReference type="PROSITE" id="PS50128">
    <property type="entry name" value="SURP"/>
    <property type="match status" value="1"/>
</dbReference>
<keyword evidence="3" id="KW-0507">mRNA processing</keyword>
<evidence type="ECO:0000256" key="6">
    <source>
        <dbReference type="ARBA" id="ARBA00023242"/>
    </source>
</evidence>
<dbReference type="GO" id="GO:0005634">
    <property type="term" value="C:nucleus"/>
    <property type="evidence" value="ECO:0007669"/>
    <property type="project" value="UniProtKB-SubCell"/>
</dbReference>
<feature type="region of interest" description="Disordered" evidence="7">
    <location>
        <begin position="860"/>
        <end position="1002"/>
    </location>
</feature>
<feature type="compositionally biased region" description="Basic residues" evidence="7">
    <location>
        <begin position="962"/>
        <end position="987"/>
    </location>
</feature>
<evidence type="ECO:0000256" key="3">
    <source>
        <dbReference type="ARBA" id="ARBA00022664"/>
    </source>
</evidence>
<feature type="compositionally biased region" description="Low complexity" evidence="7">
    <location>
        <begin position="931"/>
        <end position="941"/>
    </location>
</feature>
<dbReference type="Gene3D" id="1.10.10.790">
    <property type="entry name" value="Surp module"/>
    <property type="match status" value="1"/>
</dbReference>
<feature type="region of interest" description="Disordered" evidence="7">
    <location>
        <begin position="132"/>
        <end position="152"/>
    </location>
</feature>
<evidence type="ECO:0000256" key="5">
    <source>
        <dbReference type="ARBA" id="ARBA00023158"/>
    </source>
</evidence>
<organism evidence="9 10">
    <name type="scientific">Momordica charantia</name>
    <name type="common">Bitter gourd</name>
    <name type="synonym">Balsam pear</name>
    <dbReference type="NCBI Taxonomy" id="3673"/>
    <lineage>
        <taxon>Eukaryota</taxon>
        <taxon>Viridiplantae</taxon>
        <taxon>Streptophyta</taxon>
        <taxon>Embryophyta</taxon>
        <taxon>Tracheophyta</taxon>
        <taxon>Spermatophyta</taxon>
        <taxon>Magnoliopsida</taxon>
        <taxon>eudicotyledons</taxon>
        <taxon>Gunneridae</taxon>
        <taxon>Pentapetalae</taxon>
        <taxon>rosids</taxon>
        <taxon>fabids</taxon>
        <taxon>Cucurbitales</taxon>
        <taxon>Cucurbitaceae</taxon>
        <taxon>Momordiceae</taxon>
        <taxon>Momordica</taxon>
    </lineage>
</organism>
<dbReference type="InterPro" id="IPR035967">
    <property type="entry name" value="SWAP/Surp_sf"/>
</dbReference>
<dbReference type="PANTHER" id="PTHR13384:SF19">
    <property type="entry name" value="G PATCH DOMAIN-CONTAINING PROTEIN 1"/>
    <property type="match status" value="1"/>
</dbReference>
<dbReference type="InterPro" id="IPR011666">
    <property type="entry name" value="DUF1604"/>
</dbReference>
<feature type="domain" description="SURP motif" evidence="8">
    <location>
        <begin position="413"/>
        <end position="457"/>
    </location>
</feature>
<dbReference type="Proteomes" id="UP000504603">
    <property type="component" value="Unplaced"/>
</dbReference>
<feature type="compositionally biased region" description="Basic and acidic residues" evidence="7">
    <location>
        <begin position="885"/>
        <end position="898"/>
    </location>
</feature>
<feature type="region of interest" description="Disordered" evidence="7">
    <location>
        <begin position="20"/>
        <end position="89"/>
    </location>
</feature>
<evidence type="ECO:0000256" key="1">
    <source>
        <dbReference type="ARBA" id="ARBA00004123"/>
    </source>
</evidence>
<protein>
    <submittedName>
        <fullName evidence="10">G patch domain-containing protein TGH</fullName>
    </submittedName>
</protein>
<accession>A0A6J1BZP1</accession>
<evidence type="ECO:0000259" key="8">
    <source>
        <dbReference type="PROSITE" id="PS50128"/>
    </source>
</evidence>
<dbReference type="GO" id="GO:0031047">
    <property type="term" value="P:regulatory ncRNA-mediated gene silencing"/>
    <property type="evidence" value="ECO:0007669"/>
    <property type="project" value="UniProtKB-KW"/>
</dbReference>
<dbReference type="SMART" id="SM00648">
    <property type="entry name" value="SWAP"/>
    <property type="match status" value="1"/>
</dbReference>
<keyword evidence="9" id="KW-1185">Reference proteome</keyword>
<evidence type="ECO:0000256" key="7">
    <source>
        <dbReference type="SAM" id="MobiDB-lite"/>
    </source>
</evidence>